<name>A0ABR2HTL0_9EUKA</name>
<accession>A0ABR2HTL0</accession>
<keyword evidence="4" id="KW-0547">Nucleotide-binding</keyword>
<evidence type="ECO:0000256" key="2">
    <source>
        <dbReference type="ARBA" id="ARBA00023125"/>
    </source>
</evidence>
<comment type="function">
    <text evidence="4">Component of the origin recognition complex (ORC) that binds origins of replication. DNA-binding is ATP-dependent, however specific DNA sequences that define origins of replication have not been identified so far. ORC is required to assemble the pre-replication complex necessary to initiate DNA replication.</text>
</comment>
<evidence type="ECO:0000256" key="1">
    <source>
        <dbReference type="ARBA" id="ARBA00004123"/>
    </source>
</evidence>
<dbReference type="InterPro" id="IPR027417">
    <property type="entry name" value="P-loop_NTPase"/>
</dbReference>
<comment type="subcellular location">
    <subcellularLocation>
        <location evidence="1 4">Nucleus</location>
    </subcellularLocation>
</comment>
<dbReference type="Gene3D" id="1.10.8.60">
    <property type="match status" value="1"/>
</dbReference>
<dbReference type="PANTHER" id="PTHR10763">
    <property type="entry name" value="CELL DIVISION CONTROL PROTEIN 6-RELATED"/>
    <property type="match status" value="1"/>
</dbReference>
<dbReference type="EMBL" id="JAPFFF010000023">
    <property type="protein sequence ID" value="KAK8852371.1"/>
    <property type="molecule type" value="Genomic_DNA"/>
</dbReference>
<dbReference type="Gene3D" id="3.40.50.300">
    <property type="entry name" value="P-loop containing nucleotide triphosphate hydrolases"/>
    <property type="match status" value="1"/>
</dbReference>
<evidence type="ECO:0000256" key="3">
    <source>
        <dbReference type="ARBA" id="ARBA00023242"/>
    </source>
</evidence>
<proteinExistence type="inferred from homology"/>
<comment type="caution">
    <text evidence="7">The sequence shown here is derived from an EMBL/GenBank/DDBJ whole genome shotgun (WGS) entry which is preliminary data.</text>
</comment>
<dbReference type="InterPro" id="IPR041664">
    <property type="entry name" value="AAA_16"/>
</dbReference>
<organism evidence="7 8">
    <name type="scientific">Tritrichomonas musculus</name>
    <dbReference type="NCBI Taxonomy" id="1915356"/>
    <lineage>
        <taxon>Eukaryota</taxon>
        <taxon>Metamonada</taxon>
        <taxon>Parabasalia</taxon>
        <taxon>Tritrichomonadida</taxon>
        <taxon>Tritrichomonadidae</taxon>
        <taxon>Tritrichomonas</taxon>
    </lineage>
</organism>
<sequence length="338" mass="37762">MKTRSSKKVLKPSKKKSPPREISDASIEECLSKLNSDYGNVPLPGREKEIEKISSFIEEALTKNQFKILYISGSPGTGKTASVKHCINQASHPYEINFINCKTEKPKLIAPEDNPPKLLVLDEVESLSNYQDIITNCSRYKCSILCISNAHDKTIAISKAHLSNQESLIFDPYSVEQLKTILIERMGGLSENIKDSAIKYIANKVGQAHGDARTIISTMNYILTQSINEGLKEITDQTAVRFTNAQKESDPSQEIISQLPIYEQIALVAIFKAGKDWIKEYSNLLAQKNLRGLPPNISEFFDRLTSYGFVSGSVKAPKCRLSKEQLKNGLDKEISVYL</sequence>
<dbReference type="Pfam" id="PF13191">
    <property type="entry name" value="AAA_16"/>
    <property type="match status" value="1"/>
</dbReference>
<keyword evidence="4" id="KW-0067">ATP-binding</keyword>
<evidence type="ECO:0000313" key="8">
    <source>
        <dbReference type="Proteomes" id="UP001470230"/>
    </source>
</evidence>
<feature type="region of interest" description="Disordered" evidence="5">
    <location>
        <begin position="1"/>
        <end position="24"/>
    </location>
</feature>
<dbReference type="Proteomes" id="UP001470230">
    <property type="component" value="Unassembled WGS sequence"/>
</dbReference>
<dbReference type="PANTHER" id="PTHR10763:SF23">
    <property type="entry name" value="ORIGIN RECOGNITION COMPLEX SUBUNIT 1"/>
    <property type="match status" value="1"/>
</dbReference>
<dbReference type="SUPFAM" id="SSF52540">
    <property type="entry name" value="P-loop containing nucleoside triphosphate hydrolases"/>
    <property type="match status" value="1"/>
</dbReference>
<keyword evidence="3 4" id="KW-0539">Nucleus</keyword>
<keyword evidence="8" id="KW-1185">Reference proteome</keyword>
<comment type="similarity">
    <text evidence="4">Belongs to the ORC1 family.</text>
</comment>
<evidence type="ECO:0000259" key="6">
    <source>
        <dbReference type="Pfam" id="PF13191"/>
    </source>
</evidence>
<evidence type="ECO:0000256" key="4">
    <source>
        <dbReference type="RuleBase" id="RU365058"/>
    </source>
</evidence>
<reference evidence="7 8" key="1">
    <citation type="submission" date="2024-04" db="EMBL/GenBank/DDBJ databases">
        <title>Tritrichomonas musculus Genome.</title>
        <authorList>
            <person name="Alves-Ferreira E."/>
            <person name="Grigg M."/>
            <person name="Lorenzi H."/>
            <person name="Galac M."/>
        </authorList>
    </citation>
    <scope>NUCLEOTIDE SEQUENCE [LARGE SCALE GENOMIC DNA]</scope>
    <source>
        <strain evidence="7 8">EAF2021</strain>
    </source>
</reference>
<gene>
    <name evidence="7" type="ORF">M9Y10_017345</name>
</gene>
<keyword evidence="2 4" id="KW-0238">DNA-binding</keyword>
<dbReference type="InterPro" id="IPR050311">
    <property type="entry name" value="ORC1/CDC6"/>
</dbReference>
<keyword evidence="4" id="KW-0235">DNA replication</keyword>
<feature type="domain" description="Orc1-like AAA ATPase" evidence="6">
    <location>
        <begin position="42"/>
        <end position="102"/>
    </location>
</feature>
<protein>
    <recommendedName>
        <fullName evidence="4">Origin recognition complex subunit 1</fullName>
    </recommendedName>
</protein>
<evidence type="ECO:0000256" key="5">
    <source>
        <dbReference type="SAM" id="MobiDB-lite"/>
    </source>
</evidence>
<feature type="compositionally biased region" description="Basic residues" evidence="5">
    <location>
        <begin position="1"/>
        <end position="17"/>
    </location>
</feature>
<evidence type="ECO:0000313" key="7">
    <source>
        <dbReference type="EMBL" id="KAK8852371.1"/>
    </source>
</evidence>
<comment type="subunit">
    <text evidence="4">ORC is composed of six subunits.</text>
</comment>